<dbReference type="InterPro" id="IPR038706">
    <property type="entry name" value="Type_VI_SciN-like_sf"/>
</dbReference>
<evidence type="ECO:0000313" key="2">
    <source>
        <dbReference type="EMBL" id="SDX13535.1"/>
    </source>
</evidence>
<reference evidence="2 3" key="1">
    <citation type="submission" date="2016-10" db="EMBL/GenBank/DDBJ databases">
        <authorList>
            <person name="de Groot N.N."/>
        </authorList>
    </citation>
    <scope>NUCLEOTIDE SEQUENCE [LARGE SCALE GENOMIC DNA]</scope>
    <source>
        <strain evidence="2 3">Nm110</strain>
    </source>
</reference>
<accession>A0A1H2Z886</accession>
<name>A0A1H2Z886_9PROT</name>
<keyword evidence="1" id="KW-0472">Membrane</keyword>
<keyword evidence="1" id="KW-1133">Transmembrane helix</keyword>
<evidence type="ECO:0000313" key="3">
    <source>
        <dbReference type="Proteomes" id="UP000183454"/>
    </source>
</evidence>
<organism evidence="2 3">
    <name type="scientific">Nitrosomonas communis</name>
    <dbReference type="NCBI Taxonomy" id="44574"/>
    <lineage>
        <taxon>Bacteria</taxon>
        <taxon>Pseudomonadati</taxon>
        <taxon>Pseudomonadota</taxon>
        <taxon>Betaproteobacteria</taxon>
        <taxon>Nitrosomonadales</taxon>
        <taxon>Nitrosomonadaceae</taxon>
        <taxon>Nitrosomonas</taxon>
    </lineage>
</organism>
<feature type="transmembrane region" description="Helical" evidence="1">
    <location>
        <begin position="12"/>
        <end position="31"/>
    </location>
</feature>
<dbReference type="NCBIfam" id="TIGR03352">
    <property type="entry name" value="VI_chp_3"/>
    <property type="match status" value="1"/>
</dbReference>
<proteinExistence type="predicted"/>
<gene>
    <name evidence="2" type="ORF">SAMN05421882_10683</name>
</gene>
<dbReference type="PANTHER" id="PTHR37625">
    <property type="entry name" value="OUTER MEMBRANE LIPOPROTEIN-RELATED"/>
    <property type="match status" value="1"/>
</dbReference>
<sequence>MARGYNTGIYTIMRLASQLIYISFIIATLFLTGCSSTPKPPIAQISFNVKPNINPFTDGISHPEPRPVVIRLYELKSTAAFNSADFFGIFNQYKDTLDSELVNSEEFQLFPGQKVKFNRTLQLDTRYVGVVSAFRNLEHAQWRAVTKLPPDETNLEIYLLLDKNDVLIGAKPECSFFCRLWSPTPPIGSLYEIIEQTEEEK</sequence>
<dbReference type="PROSITE" id="PS51257">
    <property type="entry name" value="PROKAR_LIPOPROTEIN"/>
    <property type="match status" value="1"/>
</dbReference>
<dbReference type="EMBL" id="FNNH01000068">
    <property type="protein sequence ID" value="SDX13535.1"/>
    <property type="molecule type" value="Genomic_DNA"/>
</dbReference>
<dbReference type="Gene3D" id="2.60.40.4150">
    <property type="entry name" value="Type VI secretion system, lipoprotein SciN"/>
    <property type="match status" value="1"/>
</dbReference>
<evidence type="ECO:0000256" key="1">
    <source>
        <dbReference type="SAM" id="Phobius"/>
    </source>
</evidence>
<dbReference type="AlphaFoldDB" id="A0A1H2Z886"/>
<dbReference type="InterPro" id="IPR017734">
    <property type="entry name" value="T6SS_SciN"/>
</dbReference>
<protein>
    <submittedName>
        <fullName evidence="2">Type VI secretion system protein VasD</fullName>
    </submittedName>
</protein>
<dbReference type="PANTHER" id="PTHR37625:SF4">
    <property type="entry name" value="OUTER MEMBRANE LIPOPROTEIN"/>
    <property type="match status" value="1"/>
</dbReference>
<keyword evidence="1" id="KW-0812">Transmembrane</keyword>
<dbReference type="Pfam" id="PF12790">
    <property type="entry name" value="T6SS-SciN"/>
    <property type="match status" value="1"/>
</dbReference>
<dbReference type="Proteomes" id="UP000183454">
    <property type="component" value="Unassembled WGS sequence"/>
</dbReference>